<proteinExistence type="predicted"/>
<gene>
    <name evidence="1" type="ORF">NN4_68450</name>
</gene>
<evidence type="ECO:0000313" key="2">
    <source>
        <dbReference type="Proteomes" id="UP000321424"/>
    </source>
</evidence>
<protein>
    <submittedName>
        <fullName evidence="1">Uncharacterized protein</fullName>
    </submittedName>
</protein>
<dbReference type="AlphaFoldDB" id="A0A511MQP8"/>
<evidence type="ECO:0000313" key="1">
    <source>
        <dbReference type="EMBL" id="GEM42326.1"/>
    </source>
</evidence>
<dbReference type="EMBL" id="BJXA01000067">
    <property type="protein sequence ID" value="GEM42326.1"/>
    <property type="molecule type" value="Genomic_DNA"/>
</dbReference>
<comment type="caution">
    <text evidence="1">The sequence shown here is derived from an EMBL/GenBank/DDBJ whole genome shotgun (WGS) entry which is preliminary data.</text>
</comment>
<accession>A0A511MQP8</accession>
<keyword evidence="2" id="KW-1185">Reference proteome</keyword>
<dbReference type="Proteomes" id="UP000321424">
    <property type="component" value="Unassembled WGS sequence"/>
</dbReference>
<organism evidence="1 2">
    <name type="scientific">Nocardia ninae NBRC 108245</name>
    <dbReference type="NCBI Taxonomy" id="1210091"/>
    <lineage>
        <taxon>Bacteria</taxon>
        <taxon>Bacillati</taxon>
        <taxon>Actinomycetota</taxon>
        <taxon>Actinomycetes</taxon>
        <taxon>Mycobacteriales</taxon>
        <taxon>Nocardiaceae</taxon>
        <taxon>Nocardia</taxon>
    </lineage>
</organism>
<reference evidence="1 2" key="1">
    <citation type="submission" date="2019-07" db="EMBL/GenBank/DDBJ databases">
        <title>Whole genome shotgun sequence of Nocardia ninae NBRC 108245.</title>
        <authorList>
            <person name="Hosoyama A."/>
            <person name="Uohara A."/>
            <person name="Ohji S."/>
            <person name="Ichikawa N."/>
        </authorList>
    </citation>
    <scope>NUCLEOTIDE SEQUENCE [LARGE SCALE GENOMIC DNA]</scope>
    <source>
        <strain evidence="1 2">NBRC 108245</strain>
    </source>
</reference>
<name>A0A511MQP8_9NOCA</name>
<sequence length="74" mass="7831">MRSGVARGVDELTVILTGPDSDMHSLGVWAPRFLLVGRSGQPGWGEFDPLLGDQYPRTVTLWCGGGLVLTACGS</sequence>